<comment type="caution">
    <text evidence="3">The sequence shown here is derived from an EMBL/GenBank/DDBJ whole genome shotgun (WGS) entry which is preliminary data.</text>
</comment>
<feature type="transmembrane region" description="Helical" evidence="2">
    <location>
        <begin position="25"/>
        <end position="45"/>
    </location>
</feature>
<feature type="transmembrane region" description="Helical" evidence="2">
    <location>
        <begin position="51"/>
        <end position="75"/>
    </location>
</feature>
<evidence type="ECO:0000313" key="4">
    <source>
        <dbReference type="Proteomes" id="UP000051589"/>
    </source>
</evidence>
<dbReference type="AlphaFoldDB" id="A0A0R2DCK1"/>
<reference evidence="3 4" key="1">
    <citation type="journal article" date="2015" name="Genome Announc.">
        <title>Expanding the biotechnology potential of lactobacilli through comparative genomics of 213 strains and associated genera.</title>
        <authorList>
            <person name="Sun Z."/>
            <person name="Harris H.M."/>
            <person name="McCann A."/>
            <person name="Guo C."/>
            <person name="Argimon S."/>
            <person name="Zhang W."/>
            <person name="Yang X."/>
            <person name="Jeffery I.B."/>
            <person name="Cooney J.C."/>
            <person name="Kagawa T.F."/>
            <person name="Liu W."/>
            <person name="Song Y."/>
            <person name="Salvetti E."/>
            <person name="Wrobel A."/>
            <person name="Rasinkangas P."/>
            <person name="Parkhill J."/>
            <person name="Rea M.C."/>
            <person name="O'Sullivan O."/>
            <person name="Ritari J."/>
            <person name="Douillard F.P."/>
            <person name="Paul Ross R."/>
            <person name="Yang R."/>
            <person name="Briner A.E."/>
            <person name="Felis G.E."/>
            <person name="de Vos W.M."/>
            <person name="Barrangou R."/>
            <person name="Klaenhammer T.R."/>
            <person name="Caufield P.W."/>
            <person name="Cui Y."/>
            <person name="Zhang H."/>
            <person name="O'Toole P.W."/>
        </authorList>
    </citation>
    <scope>NUCLEOTIDE SEQUENCE [LARGE SCALE GENOMIC DNA]</scope>
    <source>
        <strain evidence="3 4">DSM 21775</strain>
    </source>
</reference>
<keyword evidence="2" id="KW-0812">Transmembrane</keyword>
<dbReference type="STRING" id="1423803.FD13_GL001407"/>
<dbReference type="OrthoDB" id="2192445at2"/>
<evidence type="ECO:0000256" key="2">
    <source>
        <dbReference type="SAM" id="Phobius"/>
    </source>
</evidence>
<gene>
    <name evidence="3" type="ORF">FD13_GL001407</name>
</gene>
<dbReference type="Proteomes" id="UP000051589">
    <property type="component" value="Unassembled WGS sequence"/>
</dbReference>
<dbReference type="PATRIC" id="fig|1423803.3.peg.1443"/>
<protein>
    <submittedName>
        <fullName evidence="3">Uncharacterized protein</fullName>
    </submittedName>
</protein>
<name>A0A0R2DCK1_9LACO</name>
<keyword evidence="2" id="KW-0472">Membrane</keyword>
<evidence type="ECO:0000256" key="1">
    <source>
        <dbReference type="SAM" id="MobiDB-lite"/>
    </source>
</evidence>
<sequence length="310" mass="34971">MLSFLDMVNHYLGYINVNVKIKNRIYVILGFLGDIYLFYIALRYLKNGHPFWGLLILGVALLLLYFVYLNVMYYFTDKKAPFDISPKIEKWLHIKPKEAEEEGQKAVRGGRNIPANGYFDEKKILPGKLKSNDGELANIQNLATRLQQHQLLDLDYSGLGDREIMAQTQQNGKPVYATGPGVLIPYFEMKNEGGRLAVYAGINQAEAQRVGAISTVGLQPVADVRDQFELYLANATLVGGPFKVLGRNSLIEQANDFEVAVQLAYKHPDDRSKSTSATREHGRRAHYDQLSGVSESADDEPMTRTSRYHH</sequence>
<dbReference type="InterPro" id="IPR046503">
    <property type="entry name" value="DUF6681"/>
</dbReference>
<dbReference type="RefSeq" id="WP_061777501.1">
    <property type="nucleotide sequence ID" value="NZ_AYZH01000033.1"/>
</dbReference>
<dbReference type="Pfam" id="PF20386">
    <property type="entry name" value="DUF6681"/>
    <property type="match status" value="1"/>
</dbReference>
<evidence type="ECO:0000313" key="3">
    <source>
        <dbReference type="EMBL" id="KRN01142.1"/>
    </source>
</evidence>
<proteinExistence type="predicted"/>
<accession>A0A0R2DCK1</accession>
<dbReference type="EMBL" id="AYZH01000033">
    <property type="protein sequence ID" value="KRN01142.1"/>
    <property type="molecule type" value="Genomic_DNA"/>
</dbReference>
<keyword evidence="4" id="KW-1185">Reference proteome</keyword>
<feature type="region of interest" description="Disordered" evidence="1">
    <location>
        <begin position="268"/>
        <end position="310"/>
    </location>
</feature>
<organism evidence="3 4">
    <name type="scientific">Levilactobacillus senmaizukei DSM 21775 = NBRC 103853</name>
    <dbReference type="NCBI Taxonomy" id="1423803"/>
    <lineage>
        <taxon>Bacteria</taxon>
        <taxon>Bacillati</taxon>
        <taxon>Bacillota</taxon>
        <taxon>Bacilli</taxon>
        <taxon>Lactobacillales</taxon>
        <taxon>Lactobacillaceae</taxon>
        <taxon>Levilactobacillus</taxon>
    </lineage>
</organism>
<keyword evidence="2" id="KW-1133">Transmembrane helix</keyword>